<feature type="region of interest" description="Disordered" evidence="8">
    <location>
        <begin position="983"/>
        <end position="1046"/>
    </location>
</feature>
<accession>A0A9P6WMX3</accession>
<feature type="compositionally biased region" description="Polar residues" evidence="8">
    <location>
        <begin position="46"/>
        <end position="60"/>
    </location>
</feature>
<dbReference type="SMART" id="SM00066">
    <property type="entry name" value="GAL4"/>
    <property type="match status" value="1"/>
</dbReference>
<dbReference type="InterPro" id="IPR001138">
    <property type="entry name" value="Zn2Cys6_DnaBD"/>
</dbReference>
<dbReference type="PROSITE" id="PS50048">
    <property type="entry name" value="ZN2_CY6_FUNGAL_2"/>
    <property type="match status" value="1"/>
</dbReference>
<feature type="compositionally biased region" description="Polar residues" evidence="8">
    <location>
        <begin position="1027"/>
        <end position="1036"/>
    </location>
</feature>
<dbReference type="Pfam" id="PF04082">
    <property type="entry name" value="Fungal_trans"/>
    <property type="match status" value="1"/>
</dbReference>
<dbReference type="InterPro" id="IPR036864">
    <property type="entry name" value="Zn2-C6_fun-type_DNA-bd_sf"/>
</dbReference>
<dbReference type="CDD" id="cd12148">
    <property type="entry name" value="fungal_TF_MHR"/>
    <property type="match status" value="1"/>
</dbReference>
<dbReference type="GO" id="GO:0006351">
    <property type="term" value="P:DNA-templated transcription"/>
    <property type="evidence" value="ECO:0007669"/>
    <property type="project" value="InterPro"/>
</dbReference>
<keyword evidence="7" id="KW-0539">Nucleus</keyword>
<dbReference type="PROSITE" id="PS00463">
    <property type="entry name" value="ZN2_CY6_FUNGAL_1"/>
    <property type="match status" value="1"/>
</dbReference>
<feature type="domain" description="Zn(2)-C6 fungal-type" evidence="9">
    <location>
        <begin position="123"/>
        <end position="156"/>
    </location>
</feature>
<keyword evidence="5" id="KW-0238">DNA-binding</keyword>
<evidence type="ECO:0000313" key="11">
    <source>
        <dbReference type="Proteomes" id="UP000697127"/>
    </source>
</evidence>
<feature type="compositionally biased region" description="Polar residues" evidence="8">
    <location>
        <begin position="292"/>
        <end position="303"/>
    </location>
</feature>
<evidence type="ECO:0000256" key="3">
    <source>
        <dbReference type="ARBA" id="ARBA00022833"/>
    </source>
</evidence>
<keyword evidence="4" id="KW-0805">Transcription regulation</keyword>
<protein>
    <submittedName>
        <fullName evidence="10">Suppressor protein sef1</fullName>
    </submittedName>
</protein>
<feature type="compositionally biased region" description="Low complexity" evidence="8">
    <location>
        <begin position="83"/>
        <end position="96"/>
    </location>
</feature>
<dbReference type="OrthoDB" id="3163292at2759"/>
<organism evidence="10 11">
    <name type="scientific">Pichia californica</name>
    <dbReference type="NCBI Taxonomy" id="460514"/>
    <lineage>
        <taxon>Eukaryota</taxon>
        <taxon>Fungi</taxon>
        <taxon>Dikarya</taxon>
        <taxon>Ascomycota</taxon>
        <taxon>Saccharomycotina</taxon>
        <taxon>Pichiomycetes</taxon>
        <taxon>Pichiales</taxon>
        <taxon>Pichiaceae</taxon>
        <taxon>Pichia</taxon>
    </lineage>
</organism>
<reference evidence="10" key="1">
    <citation type="submission" date="2020-11" db="EMBL/GenBank/DDBJ databases">
        <title>Kefir isolates.</title>
        <authorList>
            <person name="Marcisauskas S."/>
            <person name="Kim Y."/>
            <person name="Blasche S."/>
        </authorList>
    </citation>
    <scope>NUCLEOTIDE SEQUENCE</scope>
    <source>
        <strain evidence="10">Olga-1</strain>
    </source>
</reference>
<dbReference type="PANTHER" id="PTHR31845:SF6">
    <property type="entry name" value="TRANSCRIPTION FACTOR SEF1-RELATED"/>
    <property type="match status" value="1"/>
</dbReference>
<feature type="compositionally biased region" description="Low complexity" evidence="8">
    <location>
        <begin position="1104"/>
        <end position="1120"/>
    </location>
</feature>
<keyword evidence="3" id="KW-0862">Zinc</keyword>
<dbReference type="InterPro" id="IPR007219">
    <property type="entry name" value="XnlR_reg_dom"/>
</dbReference>
<evidence type="ECO:0000256" key="5">
    <source>
        <dbReference type="ARBA" id="ARBA00023125"/>
    </source>
</evidence>
<feature type="compositionally biased region" description="Low complexity" evidence="8">
    <location>
        <begin position="1037"/>
        <end position="1046"/>
    </location>
</feature>
<evidence type="ECO:0000256" key="6">
    <source>
        <dbReference type="ARBA" id="ARBA00023163"/>
    </source>
</evidence>
<name>A0A9P6WMX3_9ASCO</name>
<dbReference type="Gene3D" id="4.10.240.10">
    <property type="entry name" value="Zn(2)-C6 fungal-type DNA-binding domain"/>
    <property type="match status" value="1"/>
</dbReference>
<dbReference type="EMBL" id="PUHW01000047">
    <property type="protein sequence ID" value="KAG0690075.1"/>
    <property type="molecule type" value="Genomic_DNA"/>
</dbReference>
<evidence type="ECO:0000256" key="8">
    <source>
        <dbReference type="SAM" id="MobiDB-lite"/>
    </source>
</evidence>
<evidence type="ECO:0000313" key="10">
    <source>
        <dbReference type="EMBL" id="KAG0690075.1"/>
    </source>
</evidence>
<dbReference type="Proteomes" id="UP000697127">
    <property type="component" value="Unassembled WGS sequence"/>
</dbReference>
<dbReference type="InterPro" id="IPR051089">
    <property type="entry name" value="prtT"/>
</dbReference>
<dbReference type="FunFam" id="4.10.240.10:FF:000003">
    <property type="entry name" value="C6 transcription factor (Leu3)"/>
    <property type="match status" value="1"/>
</dbReference>
<dbReference type="GO" id="GO:0005634">
    <property type="term" value="C:nucleus"/>
    <property type="evidence" value="ECO:0007669"/>
    <property type="project" value="UniProtKB-SubCell"/>
</dbReference>
<keyword evidence="11" id="KW-1185">Reference proteome</keyword>
<dbReference type="CDD" id="cd00067">
    <property type="entry name" value="GAL4"/>
    <property type="match status" value="1"/>
</dbReference>
<proteinExistence type="predicted"/>
<evidence type="ECO:0000259" key="9">
    <source>
        <dbReference type="PROSITE" id="PS50048"/>
    </source>
</evidence>
<feature type="region of interest" description="Disordered" evidence="8">
    <location>
        <begin position="855"/>
        <end position="907"/>
    </location>
</feature>
<evidence type="ECO:0000256" key="4">
    <source>
        <dbReference type="ARBA" id="ARBA00023015"/>
    </source>
</evidence>
<feature type="region of interest" description="Disordered" evidence="8">
    <location>
        <begin position="1088"/>
        <end position="1130"/>
    </location>
</feature>
<keyword evidence="6" id="KW-0804">Transcription</keyword>
<evidence type="ECO:0000256" key="7">
    <source>
        <dbReference type="ARBA" id="ARBA00023242"/>
    </source>
</evidence>
<comment type="subcellular location">
    <subcellularLocation>
        <location evidence="1">Nucleus</location>
    </subcellularLocation>
</comment>
<evidence type="ECO:0000256" key="1">
    <source>
        <dbReference type="ARBA" id="ARBA00004123"/>
    </source>
</evidence>
<feature type="compositionally biased region" description="Polar residues" evidence="8">
    <location>
        <begin position="983"/>
        <end position="1009"/>
    </location>
</feature>
<feature type="region of interest" description="Disordered" evidence="8">
    <location>
        <begin position="29"/>
        <end position="124"/>
    </location>
</feature>
<feature type="compositionally biased region" description="Polar residues" evidence="8">
    <location>
        <begin position="855"/>
        <end position="879"/>
    </location>
</feature>
<sequence>MSNKQQQSDQLFKKEITDQESDYLLAKFPKQIQPATKDVKEISPKTVASLTETTKSNTSPNKRKTDSTKTVKPTTRKRRKRSTASSSQQINNSSNDNNDDDDDNDNKNKNGSHASAGHRPVTSCTHCRQHKIKCNASEKFPDPCSRCQRMNLKCEIDPQFRPKKGSQIQSLRNDVDELRSKIEFLTKNENLIAKVLHKTAPNQLKSINENSDFLSQTEQNDPSSPTLVVKTHLKKEPVLLSLDGRSNSTALLNDSASNKADLNPALEAAIRSATESPAHFEASHGDTDDSTNKNQSKGTKLTTPVNTKSISQNILSPNTQISEFILGDVKLSLEKAKTLHKLFVSNYLPYLPIMVSNDPIELYQQSQLLFWTIMLTACLSDPEPNLYNSFASLIKQLAIETCWIRTPRSTHIVQSLLILGTWPLPNQKVLDDCSYRFIGLAKSLSLQLGLHRGKFMTEFSRTQVALPDAEKWRSRTWLAVFFCEQFWSSNLGLPPSLQTDYLLESARIDSTLPKNFRCLISLAIFQAKLVNIMGLNVSSPDGLMDPANRAGPLHIMERELERLVFKLQIDDLVVEIYYLYVKLMVCLFSFLPETPSEDQTKYVTTAYLSATRIVTIMSKLLEKKQLTEYPIYVRHSVTTAAFVLFRLHLTPYLLPKYIDSSRQSIVTVHRLFRNMLAAWKDVENDISRTATVLEKLNFVIITHPELFTDTEGIIVRMRSHLTGSLFYDLVWNIHEARRRTIEEAKNNISNTPSVKNKNLNNKKRPLPLPFYNQITKDDFTAITTTTPNGTTITTLVPTDQAISNAKASAYKAGLSKPTEINGIPLAMLEATGSLSSKIASDNGYTLKPQSLSQMSSAAATRAANNKTSKNTVASTTKTQQPRKRKSSTKKAIAQSSLQEESNSTINNITSSKIQKGLSFEEGGVKLQRSTSMNAAANGLVPPPLFPTLKNFKRVENNNSINTVNDVNNTSNGDFSSGFKTQYGNNNISHSSPLTTTLDSRQNTGLTPVSISGLDKLFESPTMPVSDVTPSESGNYDQLQQQQQQQKQDQQQIKQQQIQQIQQQQQQQQQQLPQSPLPLQLPEQQQMKPLLPQSQPPTPQINVANSNGSNLSNTNNKFNTTGSTSQSPTDSDLLNEMFIDSIFQQNLSKPAEDDDLLGWFDMNMAPEF</sequence>
<dbReference type="GO" id="GO:0000976">
    <property type="term" value="F:transcription cis-regulatory region binding"/>
    <property type="evidence" value="ECO:0007669"/>
    <property type="project" value="TreeGrafter"/>
</dbReference>
<dbReference type="GO" id="GO:0000981">
    <property type="term" value="F:DNA-binding transcription factor activity, RNA polymerase II-specific"/>
    <property type="evidence" value="ECO:0007669"/>
    <property type="project" value="InterPro"/>
</dbReference>
<dbReference type="PANTHER" id="PTHR31845">
    <property type="entry name" value="FINGER DOMAIN PROTEIN, PUTATIVE-RELATED"/>
    <property type="match status" value="1"/>
</dbReference>
<feature type="region of interest" description="Disordered" evidence="8">
    <location>
        <begin position="276"/>
        <end position="303"/>
    </location>
</feature>
<dbReference type="SMART" id="SM00906">
    <property type="entry name" value="Fungal_trans"/>
    <property type="match status" value="1"/>
</dbReference>
<keyword evidence="2" id="KW-0479">Metal-binding</keyword>
<feature type="compositionally biased region" description="Polar residues" evidence="8">
    <location>
        <begin position="1121"/>
        <end position="1130"/>
    </location>
</feature>
<dbReference type="SUPFAM" id="SSF57701">
    <property type="entry name" value="Zn2/Cys6 DNA-binding domain"/>
    <property type="match status" value="1"/>
</dbReference>
<dbReference type="GO" id="GO:0008270">
    <property type="term" value="F:zinc ion binding"/>
    <property type="evidence" value="ECO:0007669"/>
    <property type="project" value="InterPro"/>
</dbReference>
<dbReference type="GO" id="GO:0001216">
    <property type="term" value="F:DNA-binding transcription activator activity"/>
    <property type="evidence" value="ECO:0007669"/>
    <property type="project" value="UniProtKB-ARBA"/>
</dbReference>
<comment type="caution">
    <text evidence="10">The sequence shown here is derived from an EMBL/GenBank/DDBJ whole genome shotgun (WGS) entry which is preliminary data.</text>
</comment>
<dbReference type="AlphaFoldDB" id="A0A9P6WMX3"/>
<feature type="compositionally biased region" description="Basic and acidic residues" evidence="8">
    <location>
        <begin position="281"/>
        <end position="291"/>
    </location>
</feature>
<gene>
    <name evidence="10" type="primary">SEF1</name>
    <name evidence="10" type="ORF">C6P40_003901</name>
</gene>
<evidence type="ECO:0000256" key="2">
    <source>
        <dbReference type="ARBA" id="ARBA00022723"/>
    </source>
</evidence>
<dbReference type="Pfam" id="PF00172">
    <property type="entry name" value="Zn_clus"/>
    <property type="match status" value="1"/>
</dbReference>